<evidence type="ECO:0000256" key="6">
    <source>
        <dbReference type="ARBA" id="ARBA00023163"/>
    </source>
</evidence>
<dbReference type="Proteomes" id="UP000427769">
    <property type="component" value="Chromosome"/>
</dbReference>
<comment type="caution">
    <text evidence="7">Lacks conserved residue(s) required for the propagation of feature annotation.</text>
</comment>
<dbReference type="AlphaFoldDB" id="A0A5K7Z136"/>
<keyword evidence="7" id="KW-0067">ATP-binding</keyword>
<evidence type="ECO:0000313" key="11">
    <source>
        <dbReference type="Proteomes" id="UP000427769"/>
    </source>
</evidence>
<dbReference type="SUPFAM" id="SSF50249">
    <property type="entry name" value="Nucleic acid-binding proteins"/>
    <property type="match status" value="1"/>
</dbReference>
<feature type="binding site" evidence="7">
    <location>
        <position position="162"/>
    </location>
    <ligand>
        <name>ATP</name>
        <dbReference type="ChEBI" id="CHEBI:30616"/>
    </ligand>
</feature>
<evidence type="ECO:0000259" key="9">
    <source>
        <dbReference type="PROSITE" id="PS51856"/>
    </source>
</evidence>
<accession>A0A5K7Z136</accession>
<dbReference type="PROSITE" id="PS51856">
    <property type="entry name" value="RHO_RNA_BD"/>
    <property type="match status" value="1"/>
</dbReference>
<dbReference type="SMART" id="SM00382">
    <property type="entry name" value="AAA"/>
    <property type="match status" value="1"/>
</dbReference>
<dbReference type="InterPro" id="IPR004665">
    <property type="entry name" value="Term_rho"/>
</dbReference>
<dbReference type="PANTHER" id="PTHR46425">
    <property type="entry name" value="TRANSCRIPTION TERMINATION FACTOR RHO"/>
    <property type="match status" value="1"/>
</dbReference>
<dbReference type="GO" id="GO:0004386">
    <property type="term" value="F:helicase activity"/>
    <property type="evidence" value="ECO:0007669"/>
    <property type="project" value="UniProtKB-UniRule"/>
</dbReference>
<gene>
    <name evidence="10" type="primary">rho_1</name>
    <name evidence="7" type="synonym">rho</name>
    <name evidence="10" type="ORF">DSCW_28230</name>
</gene>
<evidence type="ECO:0000256" key="8">
    <source>
        <dbReference type="PROSITE-ProRule" id="PRU01203"/>
    </source>
</evidence>
<dbReference type="Pfam" id="PF00006">
    <property type="entry name" value="ATP-synt_ab"/>
    <property type="match status" value="1"/>
</dbReference>
<dbReference type="RefSeq" id="WP_155304332.1">
    <property type="nucleotide sequence ID" value="NZ_AP021875.1"/>
</dbReference>
<dbReference type="GO" id="GO:0006353">
    <property type="term" value="P:DNA-templated transcription termination"/>
    <property type="evidence" value="ECO:0007669"/>
    <property type="project" value="UniProtKB-UniRule"/>
</dbReference>
<keyword evidence="3 7" id="KW-0347">Helicase</keyword>
<comment type="function">
    <text evidence="7">Facilitates transcription termination by a mechanism that involves Rho binding to the nascent RNA, activation of Rho's RNA-dependent ATPase activity, and release of the mRNA from the DNA template.</text>
</comment>
<dbReference type="InterPro" id="IPR003593">
    <property type="entry name" value="AAA+_ATPase"/>
</dbReference>
<dbReference type="GO" id="GO:0005524">
    <property type="term" value="F:ATP binding"/>
    <property type="evidence" value="ECO:0007669"/>
    <property type="project" value="UniProtKB-UniRule"/>
</dbReference>
<dbReference type="EMBL" id="AP021875">
    <property type="protein sequence ID" value="BBO75406.1"/>
    <property type="molecule type" value="Genomic_DNA"/>
</dbReference>
<dbReference type="PANTHER" id="PTHR46425:SF1">
    <property type="entry name" value="TRANSCRIPTION TERMINATION FACTOR RHO"/>
    <property type="match status" value="1"/>
</dbReference>
<dbReference type="OrthoDB" id="9805197at2"/>
<feature type="domain" description="Rho RNA-BD" evidence="9">
    <location>
        <begin position="1"/>
        <end position="76"/>
    </location>
</feature>
<dbReference type="InterPro" id="IPR027417">
    <property type="entry name" value="P-loop_NTPase"/>
</dbReference>
<protein>
    <recommendedName>
        <fullName evidence="7">Transcription termination factor Rho</fullName>
        <ecNumber evidence="7">3.6.4.-</ecNumber>
    </recommendedName>
    <alternativeName>
        <fullName evidence="7">ATP-dependent helicase Rho</fullName>
    </alternativeName>
</protein>
<keyword evidence="6 7" id="KW-0804">Transcription</keyword>
<dbReference type="NCBIfam" id="NF006886">
    <property type="entry name" value="PRK09376.1"/>
    <property type="match status" value="1"/>
</dbReference>
<sequence>MESVSGHLEILDKGFGFLRNIDNNYQAGPTDTFVPAFLIGKLGLREGTLIEGQGEPGNPGNRNLKLARVEQVNGLSLDRYAQTETMHTMTSINPDQRLRMAQGPKDLTGQALDLIVPMGRGQRGLIISPPKSGKTTLLRHMANSVTANDPEMNVFVLLVNERPEEVTDFKRGLKNAHVLYSSSDQSIAQHMRMTRLAVHSAMRCAETGRDTVVFIDSLTRMARAFNAETESYGRTLSGGLGANAMEVPRKIFGAARNIEDGGSLTIIATILVETGSRMDDIIYQEFKGTGNMDLVLSRECAEHRVFPAIDIRQSGTRKEELLLDKEELKKVVDIRRALSKKDTTEAMADLIEYLDRRSKN</sequence>
<dbReference type="Pfam" id="PF07497">
    <property type="entry name" value="Rho_RNA_bind"/>
    <property type="match status" value="1"/>
</dbReference>
<feature type="binding site" evidence="7">
    <location>
        <begin position="119"/>
        <end position="124"/>
    </location>
    <ligand>
        <name>ATP</name>
        <dbReference type="ChEBI" id="CHEBI:30616"/>
    </ligand>
</feature>
<evidence type="ECO:0000256" key="3">
    <source>
        <dbReference type="ARBA" id="ARBA00022806"/>
    </source>
</evidence>
<proteinExistence type="inferred from homology"/>
<dbReference type="Gene3D" id="2.40.50.140">
    <property type="entry name" value="Nucleic acid-binding proteins"/>
    <property type="match status" value="1"/>
</dbReference>
<evidence type="ECO:0000256" key="4">
    <source>
        <dbReference type="ARBA" id="ARBA00022884"/>
    </source>
</evidence>
<dbReference type="SUPFAM" id="SSF52540">
    <property type="entry name" value="P-loop containing nucleoside triphosphate hydrolases"/>
    <property type="match status" value="1"/>
</dbReference>
<dbReference type="GO" id="GO:0008186">
    <property type="term" value="F:ATP-dependent activity, acting on RNA"/>
    <property type="evidence" value="ECO:0007669"/>
    <property type="project" value="InterPro"/>
</dbReference>
<keyword evidence="2 7" id="KW-0378">Hydrolase</keyword>
<dbReference type="GO" id="GO:0016787">
    <property type="term" value="F:hydrolase activity"/>
    <property type="evidence" value="ECO:0007669"/>
    <property type="project" value="UniProtKB-KW"/>
</dbReference>
<dbReference type="HAMAP" id="MF_01884">
    <property type="entry name" value="Rho"/>
    <property type="match status" value="1"/>
</dbReference>
<evidence type="ECO:0000313" key="10">
    <source>
        <dbReference type="EMBL" id="BBO75406.1"/>
    </source>
</evidence>
<keyword evidence="11" id="KW-1185">Reference proteome</keyword>
<evidence type="ECO:0000256" key="5">
    <source>
        <dbReference type="ARBA" id="ARBA00023015"/>
    </source>
</evidence>
<dbReference type="InterPro" id="IPR000194">
    <property type="entry name" value="ATPase_F1/V1/A1_a/bsu_nucl-bd"/>
</dbReference>
<feature type="binding site" evidence="7">
    <location>
        <begin position="131"/>
        <end position="136"/>
    </location>
    <ligand>
        <name>ATP</name>
        <dbReference type="ChEBI" id="CHEBI:30616"/>
    </ligand>
</feature>
<evidence type="ECO:0000256" key="2">
    <source>
        <dbReference type="ARBA" id="ARBA00022801"/>
    </source>
</evidence>
<name>A0A5K7Z136_9BACT</name>
<reference evidence="10 11" key="1">
    <citation type="submission" date="2019-11" db="EMBL/GenBank/DDBJ databases">
        <title>Comparative genomics of hydrocarbon-degrading Desulfosarcina strains.</title>
        <authorList>
            <person name="Watanabe M."/>
            <person name="Kojima H."/>
            <person name="Fukui M."/>
        </authorList>
    </citation>
    <scope>NUCLEOTIDE SEQUENCE [LARGE SCALE GENOMIC DNA]</scope>
    <source>
        <strain evidence="10 11">PP31</strain>
    </source>
</reference>
<evidence type="ECO:0000256" key="7">
    <source>
        <dbReference type="HAMAP-Rule" id="MF_01884"/>
    </source>
</evidence>
<dbReference type="GO" id="GO:0003723">
    <property type="term" value="F:RNA binding"/>
    <property type="evidence" value="ECO:0007669"/>
    <property type="project" value="UniProtKB-UniRule"/>
</dbReference>
<dbReference type="EC" id="3.6.4.-" evidence="7"/>
<keyword evidence="5 7" id="KW-0805">Transcription regulation</keyword>
<dbReference type="InterPro" id="IPR012340">
    <property type="entry name" value="NA-bd_OB-fold"/>
</dbReference>
<organism evidence="10 11">
    <name type="scientific">Desulfosarcina widdelii</name>
    <dbReference type="NCBI Taxonomy" id="947919"/>
    <lineage>
        <taxon>Bacteria</taxon>
        <taxon>Pseudomonadati</taxon>
        <taxon>Thermodesulfobacteriota</taxon>
        <taxon>Desulfobacteria</taxon>
        <taxon>Desulfobacterales</taxon>
        <taxon>Desulfosarcinaceae</taxon>
        <taxon>Desulfosarcina</taxon>
    </lineage>
</organism>
<dbReference type="KEGG" id="dwd:DSCW_28230"/>
<keyword evidence="7" id="KW-0547">Nucleotide-binding</keyword>
<comment type="similarity">
    <text evidence="7 8">Belongs to the Rho family.</text>
</comment>
<keyword evidence="4 7" id="KW-0694">RNA-binding</keyword>
<keyword evidence="1 7" id="KW-0806">Transcription termination</keyword>
<dbReference type="Gene3D" id="3.40.50.300">
    <property type="entry name" value="P-loop containing nucleotide triphosphate hydrolases"/>
    <property type="match status" value="1"/>
</dbReference>
<comment type="subunit">
    <text evidence="7">Homohexamer. The homohexamer assembles into an open ring structure.</text>
</comment>
<dbReference type="InterPro" id="IPR011113">
    <property type="entry name" value="Rho_RNA-bd"/>
</dbReference>
<evidence type="ECO:0000256" key="1">
    <source>
        <dbReference type="ARBA" id="ARBA00022472"/>
    </source>
</evidence>